<organism evidence="1 2">
    <name type="scientific">Pseudonocardia saturnea</name>
    <dbReference type="NCBI Taxonomy" id="33909"/>
    <lineage>
        <taxon>Bacteria</taxon>
        <taxon>Bacillati</taxon>
        <taxon>Actinomycetota</taxon>
        <taxon>Actinomycetes</taxon>
        <taxon>Pseudonocardiales</taxon>
        <taxon>Pseudonocardiaceae</taxon>
        <taxon>Pseudonocardia</taxon>
    </lineage>
</organism>
<sequence length="73" mass="8374">MRMVFNDGYIQTLPPHQLTLCELHREVTRLAHARHTLPLGAARDTAIGRMWQMHQVRAHRMTVLALAAGYQLT</sequence>
<gene>
    <name evidence="1" type="ORF">PSA01_23940</name>
</gene>
<proteinExistence type="predicted"/>
<reference evidence="1 2" key="1">
    <citation type="submission" date="2019-06" db="EMBL/GenBank/DDBJ databases">
        <title>Whole genome shotgun sequence of Pseudonocardia saturnea NBRC 14499.</title>
        <authorList>
            <person name="Hosoyama A."/>
            <person name="Uohara A."/>
            <person name="Ohji S."/>
            <person name="Ichikawa N."/>
        </authorList>
    </citation>
    <scope>NUCLEOTIDE SEQUENCE [LARGE SCALE GENOMIC DNA]</scope>
    <source>
        <strain evidence="1 2">NBRC 14499</strain>
    </source>
</reference>
<accession>A0ABQ0RXG4</accession>
<dbReference type="Proteomes" id="UP000320693">
    <property type="component" value="Unassembled WGS sequence"/>
</dbReference>
<name>A0ABQ0RXG4_9PSEU</name>
<evidence type="ECO:0000313" key="2">
    <source>
        <dbReference type="Proteomes" id="UP000320693"/>
    </source>
</evidence>
<protein>
    <submittedName>
        <fullName evidence="1">Uncharacterized protein</fullName>
    </submittedName>
</protein>
<dbReference type="EMBL" id="BJNH01000024">
    <property type="protein sequence ID" value="GEC25365.1"/>
    <property type="molecule type" value="Genomic_DNA"/>
</dbReference>
<comment type="caution">
    <text evidence="1">The sequence shown here is derived from an EMBL/GenBank/DDBJ whole genome shotgun (WGS) entry which is preliminary data.</text>
</comment>
<evidence type="ECO:0000313" key="1">
    <source>
        <dbReference type="EMBL" id="GEC25365.1"/>
    </source>
</evidence>
<keyword evidence="2" id="KW-1185">Reference proteome</keyword>